<evidence type="ECO:0000313" key="2">
    <source>
        <dbReference type="Proteomes" id="UP000695022"/>
    </source>
</evidence>
<evidence type="ECO:0000313" key="3">
    <source>
        <dbReference type="RefSeq" id="XP_014679216.1"/>
    </source>
</evidence>
<organism evidence="2 3">
    <name type="scientific">Priapulus caudatus</name>
    <name type="common">Priapulid worm</name>
    <dbReference type="NCBI Taxonomy" id="37621"/>
    <lineage>
        <taxon>Eukaryota</taxon>
        <taxon>Metazoa</taxon>
        <taxon>Ecdysozoa</taxon>
        <taxon>Scalidophora</taxon>
        <taxon>Priapulida</taxon>
        <taxon>Priapulimorpha</taxon>
        <taxon>Priapulimorphida</taxon>
        <taxon>Priapulidae</taxon>
        <taxon>Priapulus</taxon>
    </lineage>
</organism>
<name>A0ABM1F445_PRICU</name>
<feature type="compositionally biased region" description="Basic and acidic residues" evidence="1">
    <location>
        <begin position="52"/>
        <end position="72"/>
    </location>
</feature>
<protein>
    <submittedName>
        <fullName evidence="3">Uncharacterized protein LOC106819070</fullName>
    </submittedName>
</protein>
<gene>
    <name evidence="3" type="primary">LOC106819070</name>
</gene>
<dbReference type="RefSeq" id="XP_014679216.1">
    <property type="nucleotide sequence ID" value="XM_014823730.1"/>
</dbReference>
<proteinExistence type="predicted"/>
<sequence length="145" mass="15110">MSDGTAGEASHMNGEPLSKVARLDGMLGGDVISSTERTIELKENHSSQAGRSAEEATGREEGEVIPKEEVPDRSGSTFSHDHGHSSSSSDESPVKVLPRHHHALPLETDCRLPLSRDSLEKAAAAAAAAAAARGNAAGDRPPDIL</sequence>
<dbReference type="GeneID" id="106819070"/>
<dbReference type="Proteomes" id="UP000695022">
    <property type="component" value="Unplaced"/>
</dbReference>
<evidence type="ECO:0000256" key="1">
    <source>
        <dbReference type="SAM" id="MobiDB-lite"/>
    </source>
</evidence>
<feature type="region of interest" description="Disordered" evidence="1">
    <location>
        <begin position="1"/>
        <end position="21"/>
    </location>
</feature>
<accession>A0ABM1F445</accession>
<feature type="region of interest" description="Disordered" evidence="1">
    <location>
        <begin position="34"/>
        <end position="102"/>
    </location>
</feature>
<reference evidence="3" key="1">
    <citation type="submission" date="2025-08" db="UniProtKB">
        <authorList>
            <consortium name="RefSeq"/>
        </authorList>
    </citation>
    <scope>IDENTIFICATION</scope>
</reference>
<keyword evidence="2" id="KW-1185">Reference proteome</keyword>